<evidence type="ECO:0000313" key="2">
    <source>
        <dbReference type="Proteomes" id="UP001183388"/>
    </source>
</evidence>
<comment type="caution">
    <text evidence="1">The sequence shown here is derived from an EMBL/GenBank/DDBJ whole genome shotgun (WGS) entry which is preliminary data.</text>
</comment>
<reference evidence="2" key="1">
    <citation type="submission" date="2023-07" db="EMBL/GenBank/DDBJ databases">
        <title>30 novel species of actinomycetes from the DSMZ collection.</title>
        <authorList>
            <person name="Nouioui I."/>
        </authorList>
    </citation>
    <scope>NUCLEOTIDE SEQUENCE [LARGE SCALE GENOMIC DNA]</scope>
    <source>
        <strain evidence="2">DSM 44917</strain>
    </source>
</reference>
<dbReference type="PRINTS" id="PR00420">
    <property type="entry name" value="RNGMNOXGNASE"/>
</dbReference>
<evidence type="ECO:0000313" key="1">
    <source>
        <dbReference type="EMBL" id="MDT0307539.1"/>
    </source>
</evidence>
<keyword evidence="2" id="KW-1185">Reference proteome</keyword>
<evidence type="ECO:0008006" key="3">
    <source>
        <dbReference type="Google" id="ProtNLM"/>
    </source>
</evidence>
<proteinExistence type="predicted"/>
<protein>
    <recommendedName>
        <fullName evidence="3">FAD-binding domain-containing protein</fullName>
    </recommendedName>
</protein>
<dbReference type="SUPFAM" id="SSF51905">
    <property type="entry name" value="FAD/NAD(P)-binding domain"/>
    <property type="match status" value="1"/>
</dbReference>
<dbReference type="Proteomes" id="UP001183388">
    <property type="component" value="Unassembled WGS sequence"/>
</dbReference>
<name>A0ABU2L7I4_9ACTN</name>
<dbReference type="InterPro" id="IPR036188">
    <property type="entry name" value="FAD/NAD-bd_sf"/>
</dbReference>
<accession>A0ABU2L7I4</accession>
<organism evidence="1 2">
    <name type="scientific">Streptomyces boetiae</name>
    <dbReference type="NCBI Taxonomy" id="3075541"/>
    <lineage>
        <taxon>Bacteria</taxon>
        <taxon>Bacillati</taxon>
        <taxon>Actinomycetota</taxon>
        <taxon>Actinomycetes</taxon>
        <taxon>Kitasatosporales</taxon>
        <taxon>Streptomycetaceae</taxon>
        <taxon>Streptomyces</taxon>
    </lineage>
</organism>
<dbReference type="EMBL" id="JAVREN010000012">
    <property type="protein sequence ID" value="MDT0307539.1"/>
    <property type="molecule type" value="Genomic_DNA"/>
</dbReference>
<gene>
    <name evidence="1" type="ORF">RM780_11265</name>
</gene>
<dbReference type="PANTHER" id="PTHR43422">
    <property type="entry name" value="THIAMINE THIAZOLE SYNTHASE"/>
    <property type="match status" value="1"/>
</dbReference>
<dbReference type="RefSeq" id="WP_311630487.1">
    <property type="nucleotide sequence ID" value="NZ_JAVREN010000012.1"/>
</dbReference>
<dbReference type="Gene3D" id="3.50.50.60">
    <property type="entry name" value="FAD/NAD(P)-binding domain"/>
    <property type="match status" value="1"/>
</dbReference>
<sequence length="518" mass="55732">MARTTRGRAVVIGSGMGGLLAARVLLDHFDRVTVLDRDRFPETPGHRAGVPQSYHAHGLLLRGREIIEELFPGIERDLRAAGATVERDRVPFQVVSPFGPLPLAPLDFEFGVYSRFLLEWQVRERLAAHPRLRLLGGTEVVGLDTGGPQAGPGSARVTGVRVRPRGATPGATTSVLAADLVVDASGRRSKAPDWLRELGYGEVAEETITSGIGYASRFYARPEGFPGDWSGVVINGRAPDNPRSGLVLGIEKDQWHVTLGGYAGAAPPTDEAGFLQWARDLPDPTVYECIRVARPLTPVRGHRTLVNRLRHFERLTGWPPGFVATADAVCAFNPIYGQGMTVAATDALVLGACLRDYADPPRGGVRPDVVRTRPGFEREFQRRLARNVATAWMVASSEDLRWPGIALHGARPRRGAKAARRWIDLVLRAAVGDPYLSARYFDLIMMMAPPATLFGPGVVARVVRAAATGRLGVPRQEFGLTDASLAALRALPDALPLADGGAEEPGVPGVPGQRGAVT</sequence>
<dbReference type="PANTHER" id="PTHR43422:SF3">
    <property type="entry name" value="THIAMINE THIAZOLE SYNTHASE"/>
    <property type="match status" value="1"/>
</dbReference>